<dbReference type="HOGENOM" id="CLU_2759866_0_0_1"/>
<feature type="region of interest" description="Disordered" evidence="1">
    <location>
        <begin position="1"/>
        <end position="33"/>
    </location>
</feature>
<dbReference type="AlphaFoldDB" id="W5JFB1"/>
<proteinExistence type="predicted"/>
<dbReference type="EnsemblMetazoa" id="ADAC005564-RA">
    <property type="protein sequence ID" value="ADAC005564-PA"/>
    <property type="gene ID" value="ADAC005564"/>
</dbReference>
<dbReference type="VEuPathDB" id="VectorBase:ADAC005564"/>
<sequence>MAADGQPQAPHCTVAPYGHAYGERHRRSTKEGESVNHANVATFGHHQSTNQSTCWEVNYFHLSRWVAVPL</sequence>
<accession>W5JFB1</accession>
<evidence type="ECO:0000313" key="2">
    <source>
        <dbReference type="EMBL" id="ETN62771.1"/>
    </source>
</evidence>
<keyword evidence="4" id="KW-1185">Reference proteome</keyword>
<evidence type="ECO:0000256" key="1">
    <source>
        <dbReference type="SAM" id="MobiDB-lite"/>
    </source>
</evidence>
<reference evidence="3" key="4">
    <citation type="submission" date="2015-06" db="UniProtKB">
        <authorList>
            <consortium name="EnsemblMetazoa"/>
        </authorList>
    </citation>
    <scope>IDENTIFICATION</scope>
</reference>
<reference evidence="2 4" key="1">
    <citation type="journal article" date="2010" name="BMC Genomics">
        <title>Combination of measures distinguishes pre-miRNAs from other stem-loops in the genome of the newly sequenced Anopheles darlingi.</title>
        <authorList>
            <person name="Mendes N.D."/>
            <person name="Freitas A.T."/>
            <person name="Vasconcelos A.T."/>
            <person name="Sagot M.F."/>
        </authorList>
    </citation>
    <scope>NUCLEOTIDE SEQUENCE</scope>
</reference>
<name>W5JFB1_ANODA</name>
<evidence type="ECO:0000313" key="3">
    <source>
        <dbReference type="EnsemblMetazoa" id="ADAC005564-PA"/>
    </source>
</evidence>
<reference evidence="2" key="3">
    <citation type="journal article" date="2013" name="Nucleic Acids Res.">
        <title>The genome of Anopheles darlingi, the main neotropical malaria vector.</title>
        <authorList>
            <person name="Marinotti O."/>
            <person name="Cerqueira G.C."/>
            <person name="de Almeida L.G."/>
            <person name="Ferro M.I."/>
            <person name="Loreto E.L."/>
            <person name="Zaha A."/>
            <person name="Teixeira S.M."/>
            <person name="Wespiser A.R."/>
            <person name="Almeida E Silva A."/>
            <person name="Schlindwein A.D."/>
            <person name="Pacheco A.C."/>
            <person name="Silva A.L."/>
            <person name="Graveley B.R."/>
            <person name="Walenz B.P."/>
            <person name="Lima Bde A."/>
            <person name="Ribeiro C.A."/>
            <person name="Nunes-Silva C.G."/>
            <person name="de Carvalho C.R."/>
            <person name="Soares C.M."/>
            <person name="de Menezes C.B."/>
            <person name="Matiolli C."/>
            <person name="Caffrey D."/>
            <person name="Araujo D.A."/>
            <person name="de Oliveira D.M."/>
            <person name="Golenbock D."/>
            <person name="Grisard E.C."/>
            <person name="Fantinatti-Garboggini F."/>
            <person name="de Carvalho F.M."/>
            <person name="Barcellos F.G."/>
            <person name="Prosdocimi F."/>
            <person name="May G."/>
            <person name="Azevedo Junior G.M."/>
            <person name="Guimaraes G.M."/>
            <person name="Goldman G.H."/>
            <person name="Padilha I.Q."/>
            <person name="Batista Jda S."/>
            <person name="Ferro J.A."/>
            <person name="Ribeiro J.M."/>
            <person name="Fietto J.L."/>
            <person name="Dabbas K.M."/>
            <person name="Cerdeira L."/>
            <person name="Agnez-Lima L.F."/>
            <person name="Brocchi M."/>
            <person name="de Carvalho M.O."/>
            <person name="Teixeira Mde M."/>
            <person name="Diniz Maia Mde M."/>
            <person name="Goldman M.H."/>
            <person name="Cruz Schneider M.P."/>
            <person name="Felipe M.S."/>
            <person name="Hungria M."/>
            <person name="Nicolas M.F."/>
            <person name="Pereira M."/>
            <person name="Montes M.A."/>
            <person name="Cantao M.E."/>
            <person name="Vincentz M."/>
            <person name="Rafael M.S."/>
            <person name="Silverman N."/>
            <person name="Stoco P.H."/>
            <person name="Souza R.C."/>
            <person name="Vicentini R."/>
            <person name="Gazzinelli R.T."/>
            <person name="Neves Rde O."/>
            <person name="Silva R."/>
            <person name="Astolfi-Filho S."/>
            <person name="Maciel T.E."/>
            <person name="Urmenyi T.P."/>
            <person name="Tadei W.P."/>
            <person name="Camargo E.P."/>
            <person name="de Vasconcelos A.T."/>
        </authorList>
    </citation>
    <scope>NUCLEOTIDE SEQUENCE</scope>
</reference>
<protein>
    <submittedName>
        <fullName evidence="2 3">Uncharacterized protein</fullName>
    </submittedName>
</protein>
<gene>
    <name evidence="2" type="ORF">AND_005564</name>
</gene>
<dbReference type="EMBL" id="ADMH02001371">
    <property type="protein sequence ID" value="ETN62771.1"/>
    <property type="molecule type" value="Genomic_DNA"/>
</dbReference>
<evidence type="ECO:0000313" key="4">
    <source>
        <dbReference type="Proteomes" id="UP000000673"/>
    </source>
</evidence>
<dbReference type="Proteomes" id="UP000000673">
    <property type="component" value="Unassembled WGS sequence"/>
</dbReference>
<organism evidence="2">
    <name type="scientific">Anopheles darlingi</name>
    <name type="common">Mosquito</name>
    <dbReference type="NCBI Taxonomy" id="43151"/>
    <lineage>
        <taxon>Eukaryota</taxon>
        <taxon>Metazoa</taxon>
        <taxon>Ecdysozoa</taxon>
        <taxon>Arthropoda</taxon>
        <taxon>Hexapoda</taxon>
        <taxon>Insecta</taxon>
        <taxon>Pterygota</taxon>
        <taxon>Neoptera</taxon>
        <taxon>Endopterygota</taxon>
        <taxon>Diptera</taxon>
        <taxon>Nematocera</taxon>
        <taxon>Culicoidea</taxon>
        <taxon>Culicidae</taxon>
        <taxon>Anophelinae</taxon>
        <taxon>Anopheles</taxon>
    </lineage>
</organism>
<reference evidence="2" key="2">
    <citation type="submission" date="2010-05" db="EMBL/GenBank/DDBJ databases">
        <authorList>
            <person name="Almeida L.G."/>
            <person name="Nicolas M.F."/>
            <person name="Souza R.C."/>
            <person name="Vasconcelos A.T.R."/>
        </authorList>
    </citation>
    <scope>NUCLEOTIDE SEQUENCE</scope>
</reference>